<proteinExistence type="predicted"/>
<dbReference type="AlphaFoldDB" id="A0A151XEZ4"/>
<organism evidence="1 2">
    <name type="scientific">Mycetomoellerius zeteki</name>
    <dbReference type="NCBI Taxonomy" id="64791"/>
    <lineage>
        <taxon>Eukaryota</taxon>
        <taxon>Metazoa</taxon>
        <taxon>Ecdysozoa</taxon>
        <taxon>Arthropoda</taxon>
        <taxon>Hexapoda</taxon>
        <taxon>Insecta</taxon>
        <taxon>Pterygota</taxon>
        <taxon>Neoptera</taxon>
        <taxon>Endopterygota</taxon>
        <taxon>Hymenoptera</taxon>
        <taxon>Apocrita</taxon>
        <taxon>Aculeata</taxon>
        <taxon>Formicoidea</taxon>
        <taxon>Formicidae</taxon>
        <taxon>Myrmicinae</taxon>
        <taxon>Mycetomoellerius</taxon>
    </lineage>
</organism>
<keyword evidence="2" id="KW-1185">Reference proteome</keyword>
<evidence type="ECO:0000313" key="1">
    <source>
        <dbReference type="EMBL" id="KYQ58962.1"/>
    </source>
</evidence>
<sequence>MSNIKDILIIKYEYPVEGYLMVDNEKVRRLYLKNELGVQIIPLVSFF</sequence>
<accession>A0A151XEZ4</accession>
<dbReference type="EMBL" id="KQ982213">
    <property type="protein sequence ID" value="KYQ58962.1"/>
    <property type="molecule type" value="Genomic_DNA"/>
</dbReference>
<protein>
    <submittedName>
        <fullName evidence="1">Uncharacterized protein</fullName>
    </submittedName>
</protein>
<name>A0A151XEZ4_9HYME</name>
<dbReference type="Proteomes" id="UP000075809">
    <property type="component" value="Unassembled WGS sequence"/>
</dbReference>
<evidence type="ECO:0000313" key="2">
    <source>
        <dbReference type="Proteomes" id="UP000075809"/>
    </source>
</evidence>
<gene>
    <name evidence="1" type="ORF">ALC60_02030</name>
</gene>
<reference evidence="1 2" key="1">
    <citation type="submission" date="2015-09" db="EMBL/GenBank/DDBJ databases">
        <title>Trachymyrmex zeteki WGS genome.</title>
        <authorList>
            <person name="Nygaard S."/>
            <person name="Hu H."/>
            <person name="Boomsma J."/>
            <person name="Zhang G."/>
        </authorList>
    </citation>
    <scope>NUCLEOTIDE SEQUENCE [LARGE SCALE GENOMIC DNA]</scope>
    <source>
        <strain evidence="1">Tzet28-1</strain>
        <tissue evidence="1">Whole body</tissue>
    </source>
</reference>